<dbReference type="InterPro" id="IPR032466">
    <property type="entry name" value="Metal_Hydrolase"/>
</dbReference>
<gene>
    <name evidence="2" type="ORF">FHR33_006165</name>
</gene>
<dbReference type="InterPro" id="IPR006680">
    <property type="entry name" value="Amidohydro-rel"/>
</dbReference>
<dbReference type="InterPro" id="IPR057744">
    <property type="entry name" value="OTAase-like"/>
</dbReference>
<organism evidence="2 3">
    <name type="scientific">Nonomuraea dietziae</name>
    <dbReference type="NCBI Taxonomy" id="65515"/>
    <lineage>
        <taxon>Bacteria</taxon>
        <taxon>Bacillati</taxon>
        <taxon>Actinomycetota</taxon>
        <taxon>Actinomycetes</taxon>
        <taxon>Streptosporangiales</taxon>
        <taxon>Streptosporangiaceae</taxon>
        <taxon>Nonomuraea</taxon>
    </lineage>
</organism>
<name>A0A7W5VE81_9ACTN</name>
<dbReference type="AlphaFoldDB" id="A0A7W5VE81"/>
<dbReference type="InterPro" id="IPR051781">
    <property type="entry name" value="Metallo-dep_Hydrolase"/>
</dbReference>
<dbReference type="SUPFAM" id="SSF51338">
    <property type="entry name" value="Composite domain of metallo-dependent hydrolases"/>
    <property type="match status" value="1"/>
</dbReference>
<dbReference type="RefSeq" id="WP_183654830.1">
    <property type="nucleotide sequence ID" value="NZ_BAAAXX010000091.1"/>
</dbReference>
<dbReference type="EMBL" id="JACIBV010000001">
    <property type="protein sequence ID" value="MBB3730305.1"/>
    <property type="molecule type" value="Genomic_DNA"/>
</dbReference>
<dbReference type="Proteomes" id="UP000579945">
    <property type="component" value="Unassembled WGS sequence"/>
</dbReference>
<keyword evidence="3" id="KW-1185">Reference proteome</keyword>
<proteinExistence type="predicted"/>
<evidence type="ECO:0000259" key="1">
    <source>
        <dbReference type="Pfam" id="PF01979"/>
    </source>
</evidence>
<dbReference type="GeneID" id="95392460"/>
<dbReference type="SUPFAM" id="SSF51556">
    <property type="entry name" value="Metallo-dependent hydrolases"/>
    <property type="match status" value="1"/>
</dbReference>
<evidence type="ECO:0000313" key="3">
    <source>
        <dbReference type="Proteomes" id="UP000579945"/>
    </source>
</evidence>
<dbReference type="PANTHER" id="PTHR43135">
    <property type="entry name" value="ALPHA-D-RIBOSE 1-METHYLPHOSPHONATE 5-TRIPHOSPHATE DIPHOSPHATASE"/>
    <property type="match status" value="1"/>
</dbReference>
<sequence>MPAIRARRLFDGRELLGERVVHVTDGKINAVTVDGPADLDLGDVTLLPGLIDCHVHLVFDAGADPVGRLRESSDEEVLDRMREEAARTVAAGVTTVRDLGDRGYLALRLAEKLGVTEGPEILASGPPITTTGGHCWFLGGQADGVEGVRAAVRERAERGVHVVKMMVTGGEMTPGTFSHLRQYGLAELCAAVEEAHAHGLPIAAHAHAGEGIADALAAGFDTIEHCSFMTEHAAEHDETIIARLAASDVIVSLTAGIVPTGEPPPPGVAKRMPGIIAAVRALQAAGVAFVIGSDAGIGPGKPHGVLPYGARMLVDLGYAPLDVLRSVTSRAARACRVADRKGRIMQGYDADLVAVSGDPLADISVLQRPSAVFRMGRRLR</sequence>
<dbReference type="Gene3D" id="2.30.40.10">
    <property type="entry name" value="Urease, subunit C, domain 1"/>
    <property type="match status" value="1"/>
</dbReference>
<dbReference type="GO" id="GO:0016810">
    <property type="term" value="F:hydrolase activity, acting on carbon-nitrogen (but not peptide) bonds"/>
    <property type="evidence" value="ECO:0007669"/>
    <property type="project" value="InterPro"/>
</dbReference>
<protein>
    <submittedName>
        <fullName evidence="2">Imidazolonepropionase-like amidohydrolase</fullName>
    </submittedName>
</protein>
<dbReference type="PANTHER" id="PTHR43135:SF3">
    <property type="entry name" value="ALPHA-D-RIBOSE 1-METHYLPHOSPHONATE 5-TRIPHOSPHATE DIPHOSPHATASE"/>
    <property type="match status" value="1"/>
</dbReference>
<keyword evidence="2" id="KW-0378">Hydrolase</keyword>
<comment type="caution">
    <text evidence="2">The sequence shown here is derived from an EMBL/GenBank/DDBJ whole genome shotgun (WGS) entry which is preliminary data.</text>
</comment>
<dbReference type="CDD" id="cd01299">
    <property type="entry name" value="Met_dep_hydrolase_A"/>
    <property type="match status" value="1"/>
</dbReference>
<feature type="domain" description="Amidohydrolase-related" evidence="1">
    <location>
        <begin position="45"/>
        <end position="377"/>
    </location>
</feature>
<reference evidence="2 3" key="1">
    <citation type="submission" date="2020-08" db="EMBL/GenBank/DDBJ databases">
        <title>Sequencing the genomes of 1000 actinobacteria strains.</title>
        <authorList>
            <person name="Klenk H.-P."/>
        </authorList>
    </citation>
    <scope>NUCLEOTIDE SEQUENCE [LARGE SCALE GENOMIC DNA]</scope>
    <source>
        <strain evidence="2 3">DSM 44320</strain>
    </source>
</reference>
<evidence type="ECO:0000313" key="2">
    <source>
        <dbReference type="EMBL" id="MBB3730305.1"/>
    </source>
</evidence>
<dbReference type="Pfam" id="PF01979">
    <property type="entry name" value="Amidohydro_1"/>
    <property type="match status" value="1"/>
</dbReference>
<dbReference type="InterPro" id="IPR011059">
    <property type="entry name" value="Metal-dep_hydrolase_composite"/>
</dbReference>
<dbReference type="Gene3D" id="3.20.20.140">
    <property type="entry name" value="Metal-dependent hydrolases"/>
    <property type="match status" value="1"/>
</dbReference>
<accession>A0A7W5VE81</accession>